<comment type="caution">
    <text evidence="1">The sequence shown here is derived from an EMBL/GenBank/DDBJ whole genome shotgun (WGS) entry which is preliminary data.</text>
</comment>
<evidence type="ECO:0000313" key="1">
    <source>
        <dbReference type="EMBL" id="KAF9678848.1"/>
    </source>
</evidence>
<dbReference type="PANTHER" id="PTHR33437">
    <property type="entry name" value="OS06G0361200 PROTEIN"/>
    <property type="match status" value="1"/>
</dbReference>
<protein>
    <submittedName>
        <fullName evidence="1">Uncharacterized protein</fullName>
    </submittedName>
</protein>
<reference evidence="1 2" key="1">
    <citation type="submission" date="2020-10" db="EMBL/GenBank/DDBJ databases">
        <title>Plant Genome Project.</title>
        <authorList>
            <person name="Zhang R.-G."/>
        </authorList>
    </citation>
    <scope>NUCLEOTIDE SEQUENCE [LARGE SCALE GENOMIC DNA]</scope>
    <source>
        <strain evidence="1">FAFU-HL-1</strain>
        <tissue evidence="1">Leaf</tissue>
    </source>
</reference>
<dbReference type="PANTHER" id="PTHR33437:SF2">
    <property type="entry name" value="OS06G0361200 PROTEIN"/>
    <property type="match status" value="1"/>
</dbReference>
<dbReference type="Proteomes" id="UP000657918">
    <property type="component" value="Unassembled WGS sequence"/>
</dbReference>
<accession>A0A835N2D1</accession>
<name>A0A835N2D1_9ROSI</name>
<keyword evidence="2" id="KW-1185">Reference proteome</keyword>
<proteinExistence type="predicted"/>
<dbReference type="AlphaFoldDB" id="A0A835N2D1"/>
<organism evidence="1 2">
    <name type="scientific">Salix dunnii</name>
    <dbReference type="NCBI Taxonomy" id="1413687"/>
    <lineage>
        <taxon>Eukaryota</taxon>
        <taxon>Viridiplantae</taxon>
        <taxon>Streptophyta</taxon>
        <taxon>Embryophyta</taxon>
        <taxon>Tracheophyta</taxon>
        <taxon>Spermatophyta</taxon>
        <taxon>Magnoliopsida</taxon>
        <taxon>eudicotyledons</taxon>
        <taxon>Gunneridae</taxon>
        <taxon>Pentapetalae</taxon>
        <taxon>rosids</taxon>
        <taxon>fabids</taxon>
        <taxon>Malpighiales</taxon>
        <taxon>Salicaceae</taxon>
        <taxon>Saliceae</taxon>
        <taxon>Salix</taxon>
    </lineage>
</organism>
<sequence>MKISSLLTKVSSYGTMLVMTTRTTSFKDQMVNLITLIEGILASLKANNHRMMFDGIYTMNLLKDIIRAHIDHIYKTNLLRMPLNFQSLKFKQFNGKKILKQYMAHFIDILNNFRINGYLITHLFVP</sequence>
<evidence type="ECO:0000313" key="2">
    <source>
        <dbReference type="Proteomes" id="UP000657918"/>
    </source>
</evidence>
<gene>
    <name evidence="1" type="ORF">SADUNF_Sadunf07G0078800</name>
</gene>
<dbReference type="EMBL" id="JADGMS010000007">
    <property type="protein sequence ID" value="KAF9678848.1"/>
    <property type="molecule type" value="Genomic_DNA"/>
</dbReference>